<accession>A0ABR7MYN4</accession>
<dbReference type="RefSeq" id="WP_022465224.1">
    <property type="nucleotide sequence ID" value="NZ_JACRSX010000002.1"/>
</dbReference>
<evidence type="ECO:0000313" key="3">
    <source>
        <dbReference type="Proteomes" id="UP000606193"/>
    </source>
</evidence>
<comment type="caution">
    <text evidence="2">The sequence shown here is derived from an EMBL/GenBank/DDBJ whole genome shotgun (WGS) entry which is preliminary data.</text>
</comment>
<proteinExistence type="predicted"/>
<dbReference type="Proteomes" id="UP000606193">
    <property type="component" value="Unassembled WGS sequence"/>
</dbReference>
<gene>
    <name evidence="2" type="ORF">H8704_02410</name>
</gene>
<dbReference type="EMBL" id="JACRSX010000002">
    <property type="protein sequence ID" value="MBC8561495.1"/>
    <property type="molecule type" value="Genomic_DNA"/>
</dbReference>
<feature type="region of interest" description="Disordered" evidence="1">
    <location>
        <begin position="44"/>
        <end position="82"/>
    </location>
</feature>
<protein>
    <submittedName>
        <fullName evidence="2">Uncharacterized protein</fullName>
    </submittedName>
</protein>
<keyword evidence="3" id="KW-1185">Reference proteome</keyword>
<name>A0ABR7MYN4_9FIRM</name>
<feature type="compositionally biased region" description="Acidic residues" evidence="1">
    <location>
        <begin position="63"/>
        <end position="82"/>
    </location>
</feature>
<reference evidence="2 3" key="1">
    <citation type="submission" date="2020-08" db="EMBL/GenBank/DDBJ databases">
        <title>Genome public.</title>
        <authorList>
            <person name="Liu C."/>
            <person name="Sun Q."/>
        </authorList>
    </citation>
    <scope>NUCLEOTIDE SEQUENCE [LARGE SCALE GENOMIC DNA]</scope>
    <source>
        <strain evidence="2 3">NSJ-37</strain>
    </source>
</reference>
<organism evidence="2 3">
    <name type="scientific">Jutongia huaianensis</name>
    <dbReference type="NCBI Taxonomy" id="2763668"/>
    <lineage>
        <taxon>Bacteria</taxon>
        <taxon>Bacillati</taxon>
        <taxon>Bacillota</taxon>
        <taxon>Clostridia</taxon>
        <taxon>Lachnospirales</taxon>
        <taxon>Lachnospiraceae</taxon>
        <taxon>Jutongia</taxon>
    </lineage>
</organism>
<evidence type="ECO:0000313" key="2">
    <source>
        <dbReference type="EMBL" id="MBC8561495.1"/>
    </source>
</evidence>
<sequence>MKKLLKGVMGITSIAVMTAGAYYLTKKLLGEPDEELDDEYEDFDFDDEEEDAEDKSREYVTLDFEEDEQEASDEEESEDDEE</sequence>
<feature type="compositionally biased region" description="Acidic residues" evidence="1">
    <location>
        <begin position="44"/>
        <end position="53"/>
    </location>
</feature>
<evidence type="ECO:0000256" key="1">
    <source>
        <dbReference type="SAM" id="MobiDB-lite"/>
    </source>
</evidence>